<dbReference type="InterPro" id="IPR036875">
    <property type="entry name" value="Znf_CCHC_sf"/>
</dbReference>
<dbReference type="PROSITE" id="PS50994">
    <property type="entry name" value="INTEGRASE"/>
    <property type="match status" value="1"/>
</dbReference>
<dbReference type="GO" id="GO:0008270">
    <property type="term" value="F:zinc ion binding"/>
    <property type="evidence" value="ECO:0007669"/>
    <property type="project" value="InterPro"/>
</dbReference>
<keyword evidence="7" id="KW-0695">RNA-directed DNA polymerase</keyword>
<dbReference type="InterPro" id="IPR043502">
    <property type="entry name" value="DNA/RNA_pol_sf"/>
</dbReference>
<keyword evidence="8" id="KW-0548">Nucleotidyltransferase</keyword>
<evidence type="ECO:0000256" key="9">
    <source>
        <dbReference type="ARBA" id="ARBA00023172"/>
    </source>
</evidence>
<keyword evidence="8" id="KW-0239">DNA-directed DNA polymerase</keyword>
<protein>
    <submittedName>
        <fullName evidence="11">Retrovirus-related Pol poly from transposon TNT 1-94</fullName>
    </submittedName>
</protein>
<dbReference type="Gene3D" id="4.10.60.10">
    <property type="entry name" value="Zinc finger, CCHC-type"/>
    <property type="match status" value="1"/>
</dbReference>
<evidence type="ECO:0000256" key="10">
    <source>
        <dbReference type="ARBA" id="ARBA00023268"/>
    </source>
</evidence>
<evidence type="ECO:0000256" key="7">
    <source>
        <dbReference type="ARBA" id="ARBA00022918"/>
    </source>
</evidence>
<dbReference type="Gene3D" id="3.30.420.10">
    <property type="entry name" value="Ribonuclease H-like superfamily/Ribonuclease H"/>
    <property type="match status" value="1"/>
</dbReference>
<dbReference type="OrthoDB" id="413361at2759"/>
<dbReference type="Pfam" id="PF13976">
    <property type="entry name" value="gag_pre-integrs"/>
    <property type="match status" value="1"/>
</dbReference>
<proteinExistence type="predicted"/>
<accession>A0A7D9HXK4</accession>
<comment type="caution">
    <text evidence="11">The sequence shown here is derived from an EMBL/GenBank/DDBJ whole genome shotgun (WGS) entry which is preliminary data.</text>
</comment>
<dbReference type="InterPro" id="IPR012337">
    <property type="entry name" value="RNaseH-like_sf"/>
</dbReference>
<dbReference type="SUPFAM" id="SSF57756">
    <property type="entry name" value="Retrovirus zinc finger-like domains"/>
    <property type="match status" value="1"/>
</dbReference>
<dbReference type="InterPro" id="IPR036397">
    <property type="entry name" value="RNaseH_sf"/>
</dbReference>
<organism evidence="11 12">
    <name type="scientific">Paramuricea clavata</name>
    <name type="common">Red gorgonian</name>
    <name type="synonym">Violescent sea-whip</name>
    <dbReference type="NCBI Taxonomy" id="317549"/>
    <lineage>
        <taxon>Eukaryota</taxon>
        <taxon>Metazoa</taxon>
        <taxon>Cnidaria</taxon>
        <taxon>Anthozoa</taxon>
        <taxon>Octocorallia</taxon>
        <taxon>Malacalcyonacea</taxon>
        <taxon>Plexauridae</taxon>
        <taxon>Paramuricea</taxon>
    </lineage>
</organism>
<dbReference type="InterPro" id="IPR039537">
    <property type="entry name" value="Retrotran_Ty1/copia-like"/>
</dbReference>
<evidence type="ECO:0000256" key="1">
    <source>
        <dbReference type="ARBA" id="ARBA00022722"/>
    </source>
</evidence>
<gene>
    <name evidence="11" type="ORF">PACLA_8A046246</name>
</gene>
<keyword evidence="8" id="KW-0808">Transferase</keyword>
<reference evidence="11" key="1">
    <citation type="submission" date="2020-04" db="EMBL/GenBank/DDBJ databases">
        <authorList>
            <person name="Alioto T."/>
            <person name="Alioto T."/>
            <person name="Gomez Garrido J."/>
        </authorList>
    </citation>
    <scope>NUCLEOTIDE SEQUENCE</scope>
    <source>
        <strain evidence="11">A484AB</strain>
    </source>
</reference>
<dbReference type="GO" id="GO:0003676">
    <property type="term" value="F:nucleic acid binding"/>
    <property type="evidence" value="ECO:0007669"/>
    <property type="project" value="InterPro"/>
</dbReference>
<keyword evidence="6" id="KW-0229">DNA integration</keyword>
<dbReference type="GO" id="GO:0003887">
    <property type="term" value="F:DNA-directed DNA polymerase activity"/>
    <property type="evidence" value="ECO:0007669"/>
    <property type="project" value="UniProtKB-KW"/>
</dbReference>
<sequence>MAKMALTTDFKIPKLNGANYRDWTFNMRLYLESLDLFGHADGSVEVPAEDASEQVKQQFKSASKKAWTYICLAVETDQQIHVRNTNTAKEVWDALKSQFPRTSISQIVRLRQKYYSSKFQNGGNMLEHINHVKSLHDQLKEMGANIDDGELAMTLLASLPDEFKPLITALDAVGEEKITFEKVKAMLLNDADRITDSKKMEDAYSAQRWNNRRRYESKERNDKRSEVKFGRKFQGTCHYCKEKGHFARDCPKRIKNSQRDGNQSKELDKNLLSVHAMEKRDATVTFKENKCEISRNSKILAAGEIQGKLYVLNIVKEHVNIANQQPDTDRYLWHCRLGHLGMNNVNKLINENMVSGMDGVSNTNENQFCEACIKGKYHRCPYPKTADYRASEPFEHVYSDVCGPMSVPSLGGSRYYVSFIDDYSRYTFVYFMKNKSEVLEKFKEFHTFATNITGKPIKVLRSDNGGEYSSKEFESFLKKNGIVHQLSVPYNPAQNGVAERMNRTVVETTRSMLSHAHIPNEFWAEAVNTSVYVRNRSPTKALNDITPYECLFEKKPDVSNLRVFGCITYMHIPDNQRKKLDAKSRKSIFMGYPEGVKGYKLYDPVSRKFLRSRDVIFLEKKFHDFDIQTSSNFDDRAEDDIPIMIEETPVDGNENQDEIANQRVAENAEGNQQANDQPVGGTFEETFMNEVRNVGERRMRRPPNRFDEECYLANDITADINEPINMDEAFSGEHSAEWKQATDSEYNSLIENETWELVSLPKGKNVVGSKWVFKVKRDENGCVQRYKARLVAQGYTQAEGVDYSEVFSPVVRNTTIRSLLALSNAKNWEVHQMDVKTAFLQGNLEEIYMRQPDGYVNKELPNHVCKLKKSIYGLKQSARCWNNAIDTFLKSSGYKQMESDPCLYMKSIRDQNGVIILSIHVDDILLFSNDSCMLSEEKKLIGLKFKVDDMGEVKHVLGMVIRRDRRKGKMMISQSTYLQGILKRFGMEQCKPVSTPLEPGKHFQESPDDKNHQMTRILPILMSIKSL</sequence>
<dbReference type="Pfam" id="PF07727">
    <property type="entry name" value="RVT_2"/>
    <property type="match status" value="1"/>
</dbReference>
<dbReference type="GO" id="GO:0006310">
    <property type="term" value="P:DNA recombination"/>
    <property type="evidence" value="ECO:0007669"/>
    <property type="project" value="UniProtKB-KW"/>
</dbReference>
<keyword evidence="12" id="KW-1185">Reference proteome</keyword>
<dbReference type="PANTHER" id="PTHR42648">
    <property type="entry name" value="TRANSPOSASE, PUTATIVE-RELATED"/>
    <property type="match status" value="1"/>
</dbReference>
<dbReference type="GO" id="GO:0016787">
    <property type="term" value="F:hydrolase activity"/>
    <property type="evidence" value="ECO:0007669"/>
    <property type="project" value="UniProtKB-KW"/>
</dbReference>
<evidence type="ECO:0000256" key="4">
    <source>
        <dbReference type="ARBA" id="ARBA00022801"/>
    </source>
</evidence>
<name>A0A7D9HXK4_PARCT</name>
<dbReference type="GO" id="GO:0015074">
    <property type="term" value="P:DNA integration"/>
    <property type="evidence" value="ECO:0007669"/>
    <property type="project" value="UniProtKB-KW"/>
</dbReference>
<dbReference type="InterPro" id="IPR057670">
    <property type="entry name" value="SH3_retrovirus"/>
</dbReference>
<dbReference type="SMART" id="SM00343">
    <property type="entry name" value="ZnF_C2HC"/>
    <property type="match status" value="1"/>
</dbReference>
<keyword evidence="10" id="KW-0511">Multifunctional enzyme</keyword>
<evidence type="ECO:0000256" key="6">
    <source>
        <dbReference type="ARBA" id="ARBA00022908"/>
    </source>
</evidence>
<evidence type="ECO:0000256" key="3">
    <source>
        <dbReference type="ARBA" id="ARBA00022759"/>
    </source>
</evidence>
<dbReference type="Pfam" id="PF00098">
    <property type="entry name" value="zf-CCHC"/>
    <property type="match status" value="1"/>
</dbReference>
<keyword evidence="9" id="KW-0233">DNA recombination</keyword>
<keyword evidence="4" id="KW-0378">Hydrolase</keyword>
<dbReference type="InterPro" id="IPR001878">
    <property type="entry name" value="Znf_CCHC"/>
</dbReference>
<dbReference type="InterPro" id="IPR001584">
    <property type="entry name" value="Integrase_cat-core"/>
</dbReference>
<dbReference type="InterPro" id="IPR025724">
    <property type="entry name" value="GAG-pre-integrase_dom"/>
</dbReference>
<dbReference type="InterPro" id="IPR013103">
    <property type="entry name" value="RVT_2"/>
</dbReference>
<dbReference type="Pfam" id="PF25597">
    <property type="entry name" value="SH3_retrovirus"/>
    <property type="match status" value="1"/>
</dbReference>
<evidence type="ECO:0000313" key="11">
    <source>
        <dbReference type="EMBL" id="CAB3992363.1"/>
    </source>
</evidence>
<dbReference type="GO" id="GO:0004519">
    <property type="term" value="F:endonuclease activity"/>
    <property type="evidence" value="ECO:0007669"/>
    <property type="project" value="UniProtKB-KW"/>
</dbReference>
<dbReference type="EMBL" id="CACRXK020002033">
    <property type="protein sequence ID" value="CAB3992363.1"/>
    <property type="molecule type" value="Genomic_DNA"/>
</dbReference>
<dbReference type="Pfam" id="PF00665">
    <property type="entry name" value="rve"/>
    <property type="match status" value="1"/>
</dbReference>
<keyword evidence="3" id="KW-0255">Endonuclease</keyword>
<dbReference type="PROSITE" id="PS50158">
    <property type="entry name" value="ZF_CCHC"/>
    <property type="match status" value="1"/>
</dbReference>
<dbReference type="PANTHER" id="PTHR42648:SF11">
    <property type="entry name" value="TRANSPOSON TY4-P GAG-POL POLYPROTEIN"/>
    <property type="match status" value="1"/>
</dbReference>
<dbReference type="GO" id="GO:0003964">
    <property type="term" value="F:RNA-directed DNA polymerase activity"/>
    <property type="evidence" value="ECO:0007669"/>
    <property type="project" value="UniProtKB-KW"/>
</dbReference>
<dbReference type="SUPFAM" id="SSF53098">
    <property type="entry name" value="Ribonuclease H-like"/>
    <property type="match status" value="1"/>
</dbReference>
<evidence type="ECO:0000256" key="2">
    <source>
        <dbReference type="ARBA" id="ARBA00022723"/>
    </source>
</evidence>
<dbReference type="Pfam" id="PF14223">
    <property type="entry name" value="Retrotran_gag_2"/>
    <property type="match status" value="1"/>
</dbReference>
<dbReference type="SUPFAM" id="SSF56672">
    <property type="entry name" value="DNA/RNA polymerases"/>
    <property type="match status" value="1"/>
</dbReference>
<evidence type="ECO:0000256" key="5">
    <source>
        <dbReference type="ARBA" id="ARBA00022842"/>
    </source>
</evidence>
<evidence type="ECO:0000313" key="12">
    <source>
        <dbReference type="Proteomes" id="UP001152795"/>
    </source>
</evidence>
<keyword evidence="5" id="KW-0460">Magnesium</keyword>
<keyword evidence="1" id="KW-0540">Nuclease</keyword>
<keyword evidence="2" id="KW-0479">Metal-binding</keyword>
<dbReference type="AlphaFoldDB" id="A0A7D9HXK4"/>
<evidence type="ECO:0000256" key="8">
    <source>
        <dbReference type="ARBA" id="ARBA00022932"/>
    </source>
</evidence>
<dbReference type="Proteomes" id="UP001152795">
    <property type="component" value="Unassembled WGS sequence"/>
</dbReference>